<evidence type="ECO:0000313" key="2">
    <source>
        <dbReference type="Proteomes" id="UP000305067"/>
    </source>
</evidence>
<proteinExistence type="predicted"/>
<dbReference type="EMBL" id="ML178857">
    <property type="protein sequence ID" value="TFK96632.1"/>
    <property type="molecule type" value="Genomic_DNA"/>
</dbReference>
<sequence length="155" mass="17296">MFPEAAVGKTKRLAEFKLLENDNCGERFASSAQRKITIVAQLDSTPKKSEFRWISKNDVGLHRGHAELELDRDNSLAVEGGGGARAGQEERHDHKRTGTWAFTITTKPLKWSILQLLFAGHSCESSGLVLTARIELFSIIKSSWFIALTSKEVRL</sequence>
<keyword evidence="2" id="KW-1185">Reference proteome</keyword>
<evidence type="ECO:0000313" key="1">
    <source>
        <dbReference type="EMBL" id="TFK96632.1"/>
    </source>
</evidence>
<reference evidence="1 2" key="1">
    <citation type="journal article" date="2019" name="Nat. Ecol. Evol.">
        <title>Megaphylogeny resolves global patterns of mushroom evolution.</title>
        <authorList>
            <person name="Varga T."/>
            <person name="Krizsan K."/>
            <person name="Foldi C."/>
            <person name="Dima B."/>
            <person name="Sanchez-Garcia M."/>
            <person name="Sanchez-Ramirez S."/>
            <person name="Szollosi G.J."/>
            <person name="Szarkandi J.G."/>
            <person name="Papp V."/>
            <person name="Albert L."/>
            <person name="Andreopoulos W."/>
            <person name="Angelini C."/>
            <person name="Antonin V."/>
            <person name="Barry K.W."/>
            <person name="Bougher N.L."/>
            <person name="Buchanan P."/>
            <person name="Buyck B."/>
            <person name="Bense V."/>
            <person name="Catcheside P."/>
            <person name="Chovatia M."/>
            <person name="Cooper J."/>
            <person name="Damon W."/>
            <person name="Desjardin D."/>
            <person name="Finy P."/>
            <person name="Geml J."/>
            <person name="Haridas S."/>
            <person name="Hughes K."/>
            <person name="Justo A."/>
            <person name="Karasinski D."/>
            <person name="Kautmanova I."/>
            <person name="Kiss B."/>
            <person name="Kocsube S."/>
            <person name="Kotiranta H."/>
            <person name="LaButti K.M."/>
            <person name="Lechner B.E."/>
            <person name="Liimatainen K."/>
            <person name="Lipzen A."/>
            <person name="Lukacs Z."/>
            <person name="Mihaltcheva S."/>
            <person name="Morgado L.N."/>
            <person name="Niskanen T."/>
            <person name="Noordeloos M.E."/>
            <person name="Ohm R.A."/>
            <person name="Ortiz-Santana B."/>
            <person name="Ovrebo C."/>
            <person name="Racz N."/>
            <person name="Riley R."/>
            <person name="Savchenko A."/>
            <person name="Shiryaev A."/>
            <person name="Soop K."/>
            <person name="Spirin V."/>
            <person name="Szebenyi C."/>
            <person name="Tomsovsky M."/>
            <person name="Tulloss R.E."/>
            <person name="Uehling J."/>
            <person name="Grigoriev I.V."/>
            <person name="Vagvolgyi C."/>
            <person name="Papp T."/>
            <person name="Martin F.M."/>
            <person name="Miettinen O."/>
            <person name="Hibbett D.S."/>
            <person name="Nagy L.G."/>
        </authorList>
    </citation>
    <scope>NUCLEOTIDE SEQUENCE [LARGE SCALE GENOMIC DNA]</scope>
    <source>
        <strain evidence="1 2">CBS 309.79</strain>
    </source>
</reference>
<organism evidence="1 2">
    <name type="scientific">Pterulicium gracile</name>
    <dbReference type="NCBI Taxonomy" id="1884261"/>
    <lineage>
        <taxon>Eukaryota</taxon>
        <taxon>Fungi</taxon>
        <taxon>Dikarya</taxon>
        <taxon>Basidiomycota</taxon>
        <taxon>Agaricomycotina</taxon>
        <taxon>Agaricomycetes</taxon>
        <taxon>Agaricomycetidae</taxon>
        <taxon>Agaricales</taxon>
        <taxon>Pleurotineae</taxon>
        <taxon>Pterulaceae</taxon>
        <taxon>Pterulicium</taxon>
    </lineage>
</organism>
<name>A0A5C3Q3T9_9AGAR</name>
<protein>
    <submittedName>
        <fullName evidence="1">Uncharacterized protein</fullName>
    </submittedName>
</protein>
<accession>A0A5C3Q3T9</accession>
<gene>
    <name evidence="1" type="ORF">BDV98DRAFT_659057</name>
</gene>
<dbReference type="Proteomes" id="UP000305067">
    <property type="component" value="Unassembled WGS sequence"/>
</dbReference>
<dbReference type="AlphaFoldDB" id="A0A5C3Q3T9"/>